<comment type="caution">
    <text evidence="3">The sequence shown here is derived from an EMBL/GenBank/DDBJ whole genome shotgun (WGS) entry which is preliminary data.</text>
</comment>
<protein>
    <submittedName>
        <fullName evidence="3">Undecaprenyl-diphosphatase BcrC</fullName>
    </submittedName>
</protein>
<dbReference type="PANTHER" id="PTHR14969">
    <property type="entry name" value="SPHINGOSINE-1-PHOSPHATE PHOSPHOHYDROLASE"/>
    <property type="match status" value="1"/>
</dbReference>
<dbReference type="Pfam" id="PF01569">
    <property type="entry name" value="PAP2"/>
    <property type="match status" value="1"/>
</dbReference>
<evidence type="ECO:0000313" key="4">
    <source>
        <dbReference type="Proteomes" id="UP001057291"/>
    </source>
</evidence>
<dbReference type="EMBL" id="BOQE01000001">
    <property type="protein sequence ID" value="GIM44898.1"/>
    <property type="molecule type" value="Genomic_DNA"/>
</dbReference>
<keyword evidence="4" id="KW-1185">Reference proteome</keyword>
<evidence type="ECO:0000313" key="3">
    <source>
        <dbReference type="EMBL" id="GIM44898.1"/>
    </source>
</evidence>
<reference evidence="3" key="1">
    <citation type="journal article" date="2023" name="Int. J. Syst. Evol. Microbiol.">
        <title>Collibacillus ludicampi gen. nov., sp. nov., a new soil bacterium of the family Alicyclobacillaceae.</title>
        <authorList>
            <person name="Jojima T."/>
            <person name="Ioku Y."/>
            <person name="Fukuta Y."/>
            <person name="Shirasaka N."/>
            <person name="Matsumura Y."/>
            <person name="Mori M."/>
        </authorList>
    </citation>
    <scope>NUCLEOTIDE SEQUENCE</scope>
    <source>
        <strain evidence="3">TP075</strain>
    </source>
</reference>
<dbReference type="AlphaFoldDB" id="A0AAV4LB34"/>
<dbReference type="Proteomes" id="UP001057291">
    <property type="component" value="Unassembled WGS sequence"/>
</dbReference>
<keyword evidence="1" id="KW-1133">Transmembrane helix</keyword>
<keyword evidence="1" id="KW-0812">Transmembrane</keyword>
<keyword evidence="1" id="KW-0472">Membrane</keyword>
<feature type="transmembrane region" description="Helical" evidence="1">
    <location>
        <begin position="29"/>
        <end position="51"/>
    </location>
</feature>
<gene>
    <name evidence="3" type="primary">bcrC_1</name>
    <name evidence="3" type="ORF">DNHGIG_04470</name>
</gene>
<feature type="transmembrane region" description="Helical" evidence="1">
    <location>
        <begin position="113"/>
        <end position="139"/>
    </location>
</feature>
<dbReference type="InterPro" id="IPR000326">
    <property type="entry name" value="PAP2/HPO"/>
</dbReference>
<feature type="transmembrane region" description="Helical" evidence="1">
    <location>
        <begin position="145"/>
        <end position="166"/>
    </location>
</feature>
<evidence type="ECO:0000256" key="1">
    <source>
        <dbReference type="SAM" id="Phobius"/>
    </source>
</evidence>
<feature type="domain" description="Phosphatidic acid phosphatase type 2/haloperoxidase" evidence="2">
    <location>
        <begin position="60"/>
        <end position="167"/>
    </location>
</feature>
<sequence length="174" mass="19745">MNSKLQQIDQRIYMWFQHLTRRNRFVDRLALSIACHGPLFMLTILAIEFTFGTKKERWVVAGAIVAAIMGKIFNEGIRLRFYRQRPYHTLGTIPLLWKGEDASFPSNHASGAFALAFPLWLHGGTVGEIMLLFACLLALSRVYVGVHYITDVITGAVIGSLLGWFCESLVRWLT</sequence>
<name>A0AAV4LB34_9BACL</name>
<accession>A0AAV4LB34</accession>
<proteinExistence type="predicted"/>
<dbReference type="PANTHER" id="PTHR14969:SF13">
    <property type="entry name" value="AT30094P"/>
    <property type="match status" value="1"/>
</dbReference>
<dbReference type="Gene3D" id="1.20.144.10">
    <property type="entry name" value="Phosphatidic acid phosphatase type 2/haloperoxidase"/>
    <property type="match status" value="1"/>
</dbReference>
<evidence type="ECO:0000259" key="2">
    <source>
        <dbReference type="SMART" id="SM00014"/>
    </source>
</evidence>
<dbReference type="InterPro" id="IPR036938">
    <property type="entry name" value="PAP2/HPO_sf"/>
</dbReference>
<organism evidence="3 4">
    <name type="scientific">Collibacillus ludicampi</name>
    <dbReference type="NCBI Taxonomy" id="2771369"/>
    <lineage>
        <taxon>Bacteria</taxon>
        <taxon>Bacillati</taxon>
        <taxon>Bacillota</taxon>
        <taxon>Bacilli</taxon>
        <taxon>Bacillales</taxon>
        <taxon>Alicyclobacillaceae</taxon>
        <taxon>Collibacillus</taxon>
    </lineage>
</organism>
<dbReference type="SMART" id="SM00014">
    <property type="entry name" value="acidPPc"/>
    <property type="match status" value="1"/>
</dbReference>
<dbReference type="SUPFAM" id="SSF48317">
    <property type="entry name" value="Acid phosphatase/Vanadium-dependent haloperoxidase"/>
    <property type="match status" value="1"/>
</dbReference>
<dbReference type="RefSeq" id="WP_282198151.1">
    <property type="nucleotide sequence ID" value="NZ_BOQE01000001.1"/>
</dbReference>